<dbReference type="Proteomes" id="UP000436006">
    <property type="component" value="Unassembled WGS sequence"/>
</dbReference>
<gene>
    <name evidence="2" type="ORF">GO755_13125</name>
</gene>
<dbReference type="AlphaFoldDB" id="A0A7K1SB37"/>
<feature type="domain" description="Type 9 secretion system plug protein N-terminal" evidence="1">
    <location>
        <begin position="49"/>
        <end position="165"/>
    </location>
</feature>
<dbReference type="RefSeq" id="WP_157585415.1">
    <property type="nucleotide sequence ID" value="NZ_WPIN01000004.1"/>
</dbReference>
<dbReference type="InterPro" id="IPR031345">
    <property type="entry name" value="T9SS_Plug_N"/>
</dbReference>
<sequence length="432" mass="50303">MGVLIRLSALLFFGILSIPLKGQELKTVDHIYDPKVETVLLFPQVSANQLDPSLTLNPPIISLDEQVPLQLEFDDLTATYRSFRARLVHCNADWKRSILNDIEFTYEYNDTPVTEYQNSINTKIPYYHYRFTLPRVKLPGNYLLVVYDERNRNNIIFTRRFSTYQNRVTVSAEARFSTDPSRQFSDQQIDLSISYKGYQVISPQDDFKVVIRQNYRDDREIRGLRPTNVQSFDQTLEYRLIDLSNTMSGGNEFRFFDTRTVLSRANYIDRIDRLADRNVVYVQADQPRNQGPYIQSDDFNGLFVIDHRETSNGATNADYIETVFTLKVPEIAGWDIYVNGVFNFWQLNDRNRMSFDALLGAYRATILLKQGVYNYDYIGQITASPPKVDEHFIEGSFSSTENDYEVFVYHRPPASRADQLIAYRKIGVNKRK</sequence>
<evidence type="ECO:0000313" key="3">
    <source>
        <dbReference type="Proteomes" id="UP000436006"/>
    </source>
</evidence>
<proteinExistence type="predicted"/>
<protein>
    <submittedName>
        <fullName evidence="2">DUF5103 domain-containing protein</fullName>
    </submittedName>
</protein>
<accession>A0A7K1SB37</accession>
<dbReference type="EMBL" id="WPIN01000004">
    <property type="protein sequence ID" value="MVM30975.1"/>
    <property type="molecule type" value="Genomic_DNA"/>
</dbReference>
<organism evidence="2 3">
    <name type="scientific">Spirosoma arboris</name>
    <dbReference type="NCBI Taxonomy" id="2682092"/>
    <lineage>
        <taxon>Bacteria</taxon>
        <taxon>Pseudomonadati</taxon>
        <taxon>Bacteroidota</taxon>
        <taxon>Cytophagia</taxon>
        <taxon>Cytophagales</taxon>
        <taxon>Cytophagaceae</taxon>
        <taxon>Spirosoma</taxon>
    </lineage>
</organism>
<comment type="caution">
    <text evidence="2">The sequence shown here is derived from an EMBL/GenBank/DDBJ whole genome shotgun (WGS) entry which is preliminary data.</text>
</comment>
<evidence type="ECO:0000313" key="2">
    <source>
        <dbReference type="EMBL" id="MVM30975.1"/>
    </source>
</evidence>
<name>A0A7K1SB37_9BACT</name>
<dbReference type="Pfam" id="PF17116">
    <property type="entry name" value="T9SS_plug_1st"/>
    <property type="match status" value="1"/>
</dbReference>
<reference evidence="2 3" key="1">
    <citation type="submission" date="2019-12" db="EMBL/GenBank/DDBJ databases">
        <title>Spirosoma sp. HMF4905 genome sequencing and assembly.</title>
        <authorList>
            <person name="Kang H."/>
            <person name="Cha I."/>
            <person name="Kim H."/>
            <person name="Joh K."/>
        </authorList>
    </citation>
    <scope>NUCLEOTIDE SEQUENCE [LARGE SCALE GENOMIC DNA]</scope>
    <source>
        <strain evidence="2 3">HMF4905</strain>
    </source>
</reference>
<keyword evidence="3" id="KW-1185">Reference proteome</keyword>
<evidence type="ECO:0000259" key="1">
    <source>
        <dbReference type="Pfam" id="PF17116"/>
    </source>
</evidence>